<keyword evidence="2" id="KW-0732">Signal</keyword>
<dbReference type="AlphaFoldDB" id="A0A450TLU2"/>
<feature type="compositionally biased region" description="Low complexity" evidence="1">
    <location>
        <begin position="30"/>
        <end position="39"/>
    </location>
</feature>
<proteinExistence type="predicted"/>
<reference evidence="3" key="1">
    <citation type="submission" date="2019-02" db="EMBL/GenBank/DDBJ databases">
        <authorList>
            <person name="Gruber-Vodicka R. H."/>
            <person name="Seah K. B. B."/>
        </authorList>
    </citation>
    <scope>NUCLEOTIDE SEQUENCE</scope>
    <source>
        <strain evidence="3">BECK_BZ163</strain>
        <strain evidence="5">BECK_BZ164</strain>
        <strain evidence="4">BECK_BZ165</strain>
    </source>
</reference>
<feature type="region of interest" description="Disordered" evidence="1">
    <location>
        <begin position="30"/>
        <end position="98"/>
    </location>
</feature>
<protein>
    <recommendedName>
        <fullName evidence="6">Type IV pilus biogenesis protein PilP</fullName>
    </recommendedName>
</protein>
<evidence type="ECO:0008006" key="6">
    <source>
        <dbReference type="Google" id="ProtNLM"/>
    </source>
</evidence>
<feature type="compositionally biased region" description="Basic and acidic residues" evidence="1">
    <location>
        <begin position="73"/>
        <end position="85"/>
    </location>
</feature>
<accession>A0A450TLU2</accession>
<dbReference type="EMBL" id="CAADFL010000534">
    <property type="protein sequence ID" value="VFK18268.1"/>
    <property type="molecule type" value="Genomic_DNA"/>
</dbReference>
<feature type="chain" id="PRO_5036113395" description="Type IV pilus biogenesis protein PilP" evidence="2">
    <location>
        <begin position="23"/>
        <end position="179"/>
    </location>
</feature>
<evidence type="ECO:0000256" key="1">
    <source>
        <dbReference type="SAM" id="MobiDB-lite"/>
    </source>
</evidence>
<name>A0A450TLU2_9GAMM</name>
<evidence type="ECO:0000313" key="3">
    <source>
        <dbReference type="EMBL" id="VFJ68672.1"/>
    </source>
</evidence>
<sequence length="179" mass="20328">MTNLLPVFMGPLMAGMPFSVNAETLHPQTQAVQTQTVVTGRQRHQEDPGQDDKQPSDRRQTDSEPFLSGRLFFTEKERRELDRLRDRKRKTPATEQEQDMPAVESFLINGVVVRGNGQNTLWINGEPVSENSTSQANVRTIKRPDDTVHVEFSRGSNNIRLKPGQRVRIRGDEVSVEPH</sequence>
<evidence type="ECO:0000256" key="2">
    <source>
        <dbReference type="SAM" id="SignalP"/>
    </source>
</evidence>
<evidence type="ECO:0000313" key="4">
    <source>
        <dbReference type="EMBL" id="VFJ70629.1"/>
    </source>
</evidence>
<feature type="signal peptide" evidence="2">
    <location>
        <begin position="1"/>
        <end position="22"/>
    </location>
</feature>
<organism evidence="3">
    <name type="scientific">Candidatus Kentrum sp. FM</name>
    <dbReference type="NCBI Taxonomy" id="2126340"/>
    <lineage>
        <taxon>Bacteria</taxon>
        <taxon>Pseudomonadati</taxon>
        <taxon>Pseudomonadota</taxon>
        <taxon>Gammaproteobacteria</taxon>
        <taxon>Candidatus Kentrum</taxon>
    </lineage>
</organism>
<gene>
    <name evidence="3" type="ORF">BECKFM1743A_GA0114220_104794</name>
    <name evidence="5" type="ORF">BECKFM1743B_GA0114221_105343</name>
    <name evidence="4" type="ORF">BECKFM1743C_GA0114222_105683</name>
</gene>
<feature type="compositionally biased region" description="Basic and acidic residues" evidence="1">
    <location>
        <begin position="43"/>
        <end position="62"/>
    </location>
</feature>
<dbReference type="EMBL" id="CAADEZ010000479">
    <property type="protein sequence ID" value="VFJ68672.1"/>
    <property type="molecule type" value="Genomic_DNA"/>
</dbReference>
<dbReference type="EMBL" id="CAADFA010000568">
    <property type="protein sequence ID" value="VFJ70629.1"/>
    <property type="molecule type" value="Genomic_DNA"/>
</dbReference>
<evidence type="ECO:0000313" key="5">
    <source>
        <dbReference type="EMBL" id="VFK18268.1"/>
    </source>
</evidence>